<keyword evidence="2" id="KW-1185">Reference proteome</keyword>
<organism evidence="1 2">
    <name type="scientific">Dreissena polymorpha</name>
    <name type="common">Zebra mussel</name>
    <name type="synonym">Mytilus polymorpha</name>
    <dbReference type="NCBI Taxonomy" id="45954"/>
    <lineage>
        <taxon>Eukaryota</taxon>
        <taxon>Metazoa</taxon>
        <taxon>Spiralia</taxon>
        <taxon>Lophotrochozoa</taxon>
        <taxon>Mollusca</taxon>
        <taxon>Bivalvia</taxon>
        <taxon>Autobranchia</taxon>
        <taxon>Heteroconchia</taxon>
        <taxon>Euheterodonta</taxon>
        <taxon>Imparidentia</taxon>
        <taxon>Neoheterodontei</taxon>
        <taxon>Myida</taxon>
        <taxon>Dreissenoidea</taxon>
        <taxon>Dreissenidae</taxon>
        <taxon>Dreissena</taxon>
    </lineage>
</organism>
<accession>A0A9D4EW38</accession>
<evidence type="ECO:0000313" key="2">
    <source>
        <dbReference type="Proteomes" id="UP000828390"/>
    </source>
</evidence>
<dbReference type="Proteomes" id="UP000828390">
    <property type="component" value="Unassembled WGS sequence"/>
</dbReference>
<dbReference type="AlphaFoldDB" id="A0A9D4EW38"/>
<reference evidence="1" key="2">
    <citation type="submission" date="2020-11" db="EMBL/GenBank/DDBJ databases">
        <authorList>
            <person name="McCartney M.A."/>
            <person name="Auch B."/>
            <person name="Kono T."/>
            <person name="Mallez S."/>
            <person name="Becker A."/>
            <person name="Gohl D.M."/>
            <person name="Silverstein K.A.T."/>
            <person name="Koren S."/>
            <person name="Bechman K.B."/>
            <person name="Herman A."/>
            <person name="Abrahante J.E."/>
            <person name="Garbe J."/>
        </authorList>
    </citation>
    <scope>NUCLEOTIDE SEQUENCE</scope>
    <source>
        <strain evidence="1">Duluth1</strain>
        <tissue evidence="1">Whole animal</tissue>
    </source>
</reference>
<reference evidence="1" key="1">
    <citation type="journal article" date="2019" name="bioRxiv">
        <title>The Genome of the Zebra Mussel, Dreissena polymorpha: A Resource for Invasive Species Research.</title>
        <authorList>
            <person name="McCartney M.A."/>
            <person name="Auch B."/>
            <person name="Kono T."/>
            <person name="Mallez S."/>
            <person name="Zhang Y."/>
            <person name="Obille A."/>
            <person name="Becker A."/>
            <person name="Abrahante J.E."/>
            <person name="Garbe J."/>
            <person name="Badalamenti J.P."/>
            <person name="Herman A."/>
            <person name="Mangelson H."/>
            <person name="Liachko I."/>
            <person name="Sullivan S."/>
            <person name="Sone E.D."/>
            <person name="Koren S."/>
            <person name="Silverstein K.A.T."/>
            <person name="Beckman K.B."/>
            <person name="Gohl D.M."/>
        </authorList>
    </citation>
    <scope>NUCLEOTIDE SEQUENCE</scope>
    <source>
        <strain evidence="1">Duluth1</strain>
        <tissue evidence="1">Whole animal</tissue>
    </source>
</reference>
<protein>
    <submittedName>
        <fullName evidence="1">Uncharacterized protein</fullName>
    </submittedName>
</protein>
<evidence type="ECO:0000313" key="1">
    <source>
        <dbReference type="EMBL" id="KAH3787317.1"/>
    </source>
</evidence>
<name>A0A9D4EW38_DREPO</name>
<sequence>MQETLNNHHAPIGCRPISHLRFADDIGLMVGTIIEIKDITNILYDRAEVNMTEVSI</sequence>
<dbReference type="EMBL" id="JAIWYP010000008">
    <property type="protein sequence ID" value="KAH3787317.1"/>
    <property type="molecule type" value="Genomic_DNA"/>
</dbReference>
<gene>
    <name evidence="1" type="ORF">DPMN_165438</name>
</gene>
<proteinExistence type="predicted"/>
<comment type="caution">
    <text evidence="1">The sequence shown here is derived from an EMBL/GenBank/DDBJ whole genome shotgun (WGS) entry which is preliminary data.</text>
</comment>